<keyword evidence="9" id="KW-0408">Iron</keyword>
<dbReference type="EC" id="1.14.11.66" evidence="3"/>
<dbReference type="SUPFAM" id="SSF51197">
    <property type="entry name" value="Clavaminate synthase-like"/>
    <property type="match status" value="1"/>
</dbReference>
<comment type="function">
    <text evidence="14">Probable histone demethylase that specifically demethylates 'Lys-9' and 'Lys-36' residues of histone H3, thereby playing a central role in histone code. Demethylation of Lys residue generates formaldehyde and succinate.</text>
</comment>
<feature type="region of interest" description="Disordered" evidence="15">
    <location>
        <begin position="1075"/>
        <end position="1128"/>
    </location>
</feature>
<evidence type="ECO:0000256" key="9">
    <source>
        <dbReference type="ARBA" id="ARBA00023004"/>
    </source>
</evidence>
<evidence type="ECO:0000256" key="15">
    <source>
        <dbReference type="SAM" id="MobiDB-lite"/>
    </source>
</evidence>
<feature type="region of interest" description="Disordered" evidence="15">
    <location>
        <begin position="415"/>
        <end position="441"/>
    </location>
</feature>
<proteinExistence type="inferred from homology"/>
<evidence type="ECO:0000256" key="11">
    <source>
        <dbReference type="ARBA" id="ARBA00023163"/>
    </source>
</evidence>
<evidence type="ECO:0000256" key="1">
    <source>
        <dbReference type="ARBA" id="ARBA00001954"/>
    </source>
</evidence>
<dbReference type="Gene3D" id="2.60.120.650">
    <property type="entry name" value="Cupin"/>
    <property type="match status" value="1"/>
</dbReference>
<keyword evidence="4" id="KW-0479">Metal-binding</keyword>
<dbReference type="GO" id="GO:0048512">
    <property type="term" value="P:circadian behavior"/>
    <property type="evidence" value="ECO:0007669"/>
    <property type="project" value="UniProtKB-ARBA"/>
</dbReference>
<keyword evidence="10" id="KW-0805">Transcription regulation</keyword>
<dbReference type="Pfam" id="PF02375">
    <property type="entry name" value="JmjN"/>
    <property type="match status" value="1"/>
</dbReference>
<dbReference type="GO" id="GO:0000785">
    <property type="term" value="C:chromatin"/>
    <property type="evidence" value="ECO:0007669"/>
    <property type="project" value="TreeGrafter"/>
</dbReference>
<dbReference type="VEuPathDB" id="VectorBase:LLONM1_006297"/>
<evidence type="ECO:0000256" key="6">
    <source>
        <dbReference type="ARBA" id="ARBA00022853"/>
    </source>
</evidence>
<evidence type="ECO:0000256" key="13">
    <source>
        <dbReference type="ARBA" id="ARBA00049349"/>
    </source>
</evidence>
<evidence type="ECO:0000259" key="17">
    <source>
        <dbReference type="PROSITE" id="PS51184"/>
    </source>
</evidence>
<feature type="region of interest" description="Disordered" evidence="15">
    <location>
        <begin position="769"/>
        <end position="797"/>
    </location>
</feature>
<feature type="domain" description="JmjC" evidence="17">
    <location>
        <begin position="174"/>
        <end position="340"/>
    </location>
</feature>
<dbReference type="GO" id="GO:0140681">
    <property type="term" value="F:histone H3K36me2/H3K36me3 demethylase activity"/>
    <property type="evidence" value="ECO:0007669"/>
    <property type="project" value="UniProtKB-ARBA"/>
</dbReference>
<dbReference type="VEuPathDB" id="VectorBase:LLOJ000945"/>
<dbReference type="AlphaFoldDB" id="A0A1B0CAH2"/>
<keyword evidence="8" id="KW-0560">Oxidoreductase</keyword>
<accession>A0A1B0CAH2</accession>
<dbReference type="PROSITE" id="PS51184">
    <property type="entry name" value="JMJC"/>
    <property type="match status" value="1"/>
</dbReference>
<organism evidence="18 19">
    <name type="scientific">Lutzomyia longipalpis</name>
    <name type="common">Sand fly</name>
    <dbReference type="NCBI Taxonomy" id="7200"/>
    <lineage>
        <taxon>Eukaryota</taxon>
        <taxon>Metazoa</taxon>
        <taxon>Ecdysozoa</taxon>
        <taxon>Arthropoda</taxon>
        <taxon>Hexapoda</taxon>
        <taxon>Insecta</taxon>
        <taxon>Pterygota</taxon>
        <taxon>Neoptera</taxon>
        <taxon>Endopterygota</taxon>
        <taxon>Diptera</taxon>
        <taxon>Nematocera</taxon>
        <taxon>Psychodoidea</taxon>
        <taxon>Psychodidae</taxon>
        <taxon>Lutzomyia</taxon>
        <taxon>Lutzomyia</taxon>
    </lineage>
</organism>
<evidence type="ECO:0000256" key="7">
    <source>
        <dbReference type="ARBA" id="ARBA00022964"/>
    </source>
</evidence>
<feature type="region of interest" description="Disordered" evidence="15">
    <location>
        <begin position="1008"/>
        <end position="1048"/>
    </location>
</feature>
<keyword evidence="12" id="KW-0539">Nucleus</keyword>
<evidence type="ECO:0000256" key="5">
    <source>
        <dbReference type="ARBA" id="ARBA00022833"/>
    </source>
</evidence>
<feature type="region of interest" description="Disordered" evidence="15">
    <location>
        <begin position="454"/>
        <end position="477"/>
    </location>
</feature>
<evidence type="ECO:0000259" key="16">
    <source>
        <dbReference type="PROSITE" id="PS51183"/>
    </source>
</evidence>
<dbReference type="EnsemblMetazoa" id="LLOJ000945-RA">
    <property type="protein sequence ID" value="LLOJ000945-PA"/>
    <property type="gene ID" value="LLOJ000945"/>
</dbReference>
<dbReference type="GO" id="GO:0140684">
    <property type="term" value="F:histone H3K9me2/H3K9me3 demethylase activity"/>
    <property type="evidence" value="ECO:0007669"/>
    <property type="project" value="UniProtKB-EC"/>
</dbReference>
<dbReference type="PANTHER" id="PTHR10694">
    <property type="entry name" value="LYSINE-SPECIFIC DEMETHYLASE"/>
    <property type="match status" value="1"/>
</dbReference>
<keyword evidence="19" id="KW-1185">Reference proteome</keyword>
<sequence length="1232" mass="137215">CSLLALRLPLWLHKQQAGPSKHRKDKSAEGKKAMMEIFNESLEDNLMGDYQVPELMVFRPTWEEFQDFGKYVEYMESQGAHKAGLAKAGYDIDKMNITIPAPICQAVAGKNGLYQQINIQKRSMSIQQFAEMSKQEAYRTPPHYSFDDLEQKYWKNIKTVAPIYGADVSGTLTDPEMKEWNISKLGTILDLVNDDYGIQIDGVNTAYLYFGMWKTTFAWHTEDMDLYSINYLHFGAPKTWYAVPPAMGRRMEKMANSYFKASHNNCNAYLRHKTTLINPQILKKHNIPYNKITQEAGEIMITFPFGYHSGFNHGFNCAESTNFALPRWIEYGKRASQCFCINDMVKISMDTFVKRFQPERYEAWLMGNDIGVHPEGPANVILPANPPSEQDLLCNKGNPLVQEILKMNRQCNPTLGTSSKSFKERNPDLDMEDIENNPYIPEDVRSTLTGALTIKNPDEERYEPEDADADGGEDGHVDRKLMDFMYDSDEEFRKKRSKKKKKRKNSEELSDDDYDWGEMQELKKRGKRLPGQPPRKRGRKPKSQETSEDAATNGENNVKKERPKKPKTSELELLNVNKPEIVGKRERKPTAQVMANLESEKILKQILEPMRKFHGKIPKTKTPQIPAELLKPKVKPEVKPEVKAEIKVEVKPLEQSEMKKELTMMEKEEENFVVPMEIFNENFIKPNEELRKEEPAVVEEVVKKEPSANGGQQIEEKTLLLNVKPGSICRTYVKKGPKPKVVVHLTAAAGGGAEANGVAAAAAASLRTDVVAGQKPKSQPRPRKTPQKKTPPSTMSMTPVGVKSVAAAAAAVVAAKPTLEMGKVNNKIVDNSAGIRSLTETPFGSYGKPQNPASQTAMPKSEKYDYLPMSNAAAAAEMNQHVANAMMNPMMNSMVNSMMSSMMGNSAAINHSSGVKPAAGVVGNPMIKAGVNQPLSYQTPAPVKITKPPQQQQPAAVVKQQPVVVQAPVVTAPVKNDVKQTPATPAKPRTMNSSMSYLSAFNEFLESRKTQGGGTTTPTRGISIMGTKTPAAPQKMSGGGGMKEKTPPETVAVLKSEAQQIQVRQEMPQNRLELPGAGEIPHLASGQQSKGKTSAASTNRRRKTQQKPRQIIKNLDHQFNQEDGYTPNLMVSSLMNNRTQGQGQQQQGQQQQQMQNFDLYQTYQTLSEFQEQQQQQQPATSTMTMLGSSIIASQQALQSSLGLNYTNPAALSALYSTFPTPANRMGLLTDDN</sequence>
<keyword evidence="6" id="KW-0156">Chromatin regulator</keyword>
<dbReference type="EMBL" id="AJWK01003781">
    <property type="status" value="NOT_ANNOTATED_CDS"/>
    <property type="molecule type" value="Genomic_DNA"/>
</dbReference>
<dbReference type="SMART" id="SM00558">
    <property type="entry name" value="JmjC"/>
    <property type="match status" value="1"/>
</dbReference>
<keyword evidence="11" id="KW-0804">Transcription</keyword>
<comment type="cofactor">
    <cofactor evidence="1">
        <name>Fe(2+)</name>
        <dbReference type="ChEBI" id="CHEBI:29033"/>
    </cofactor>
</comment>
<keyword evidence="5" id="KW-0862">Zinc</keyword>
<evidence type="ECO:0000313" key="19">
    <source>
        <dbReference type="Proteomes" id="UP000092461"/>
    </source>
</evidence>
<feature type="region of interest" description="Disordered" evidence="15">
    <location>
        <begin position="490"/>
        <end position="511"/>
    </location>
</feature>
<dbReference type="EMBL" id="AJWK01003779">
    <property type="status" value="NOT_ANNOTATED_CDS"/>
    <property type="molecule type" value="Genomic_DNA"/>
</dbReference>
<feature type="compositionally biased region" description="Acidic residues" evidence="15">
    <location>
        <begin position="460"/>
        <end position="472"/>
    </location>
</feature>
<keyword evidence="7" id="KW-0223">Dioxygenase</keyword>
<dbReference type="InterPro" id="IPR003349">
    <property type="entry name" value="JmjN"/>
</dbReference>
<dbReference type="InterPro" id="IPR003347">
    <property type="entry name" value="JmjC_dom"/>
</dbReference>
<evidence type="ECO:0000256" key="4">
    <source>
        <dbReference type="ARBA" id="ARBA00022723"/>
    </source>
</evidence>
<dbReference type="PROSITE" id="PS51183">
    <property type="entry name" value="JMJN"/>
    <property type="match status" value="1"/>
</dbReference>
<feature type="compositionally biased region" description="Basic residues" evidence="15">
    <location>
        <begin position="524"/>
        <end position="541"/>
    </location>
</feature>
<evidence type="ECO:0000256" key="10">
    <source>
        <dbReference type="ARBA" id="ARBA00023015"/>
    </source>
</evidence>
<evidence type="ECO:0000256" key="2">
    <source>
        <dbReference type="ARBA" id="ARBA00009711"/>
    </source>
</evidence>
<dbReference type="GO" id="GO:0046872">
    <property type="term" value="F:metal ion binding"/>
    <property type="evidence" value="ECO:0007669"/>
    <property type="project" value="UniProtKB-KW"/>
</dbReference>
<feature type="compositionally biased region" description="Basic residues" evidence="15">
    <location>
        <begin position="778"/>
        <end position="787"/>
    </location>
</feature>
<dbReference type="FunFam" id="2.60.120.650:FF:000048">
    <property type="entry name" value="Lysine-specific demethylase 4A"/>
    <property type="match status" value="1"/>
</dbReference>
<comment type="similarity">
    <text evidence="2">Belongs to the JHDM3 histone demethylase family.</text>
</comment>
<feature type="region of interest" description="Disordered" evidence="15">
    <location>
        <begin position="523"/>
        <end position="570"/>
    </location>
</feature>
<feature type="compositionally biased region" description="Basic residues" evidence="15">
    <location>
        <begin position="494"/>
        <end position="504"/>
    </location>
</feature>
<dbReference type="PANTHER" id="PTHR10694:SF129">
    <property type="entry name" value="LYSINE-SPECIFIC DEMETHYLASE 4B-RELATED"/>
    <property type="match status" value="1"/>
</dbReference>
<evidence type="ECO:0000256" key="12">
    <source>
        <dbReference type="ARBA" id="ARBA00023242"/>
    </source>
</evidence>
<evidence type="ECO:0000256" key="3">
    <source>
        <dbReference type="ARBA" id="ARBA00012900"/>
    </source>
</evidence>
<evidence type="ECO:0000313" key="18">
    <source>
        <dbReference type="EnsemblMetazoa" id="LLOJ000945-PA"/>
    </source>
</evidence>
<dbReference type="Proteomes" id="UP000092461">
    <property type="component" value="Unassembled WGS sequence"/>
</dbReference>
<comment type="catalytic activity">
    <reaction evidence="13">
        <text>N(6),N(6),N(6)-trimethyl-L-lysyl(9)-[histone H3] + 2 2-oxoglutarate + 2 O2 = N(6)-methyl-L-lysyl(9)-[histone H3] + 2 formaldehyde + 2 succinate + 2 CO2</text>
        <dbReference type="Rhea" id="RHEA:60200"/>
        <dbReference type="Rhea" id="RHEA-COMP:15538"/>
        <dbReference type="Rhea" id="RHEA-COMP:15542"/>
        <dbReference type="ChEBI" id="CHEBI:15379"/>
        <dbReference type="ChEBI" id="CHEBI:16526"/>
        <dbReference type="ChEBI" id="CHEBI:16810"/>
        <dbReference type="ChEBI" id="CHEBI:16842"/>
        <dbReference type="ChEBI" id="CHEBI:30031"/>
        <dbReference type="ChEBI" id="CHEBI:61929"/>
        <dbReference type="ChEBI" id="CHEBI:61961"/>
        <dbReference type="EC" id="1.14.11.66"/>
    </reaction>
</comment>
<dbReference type="EMBL" id="AJWK01003780">
    <property type="status" value="NOT_ANNOTATED_CDS"/>
    <property type="molecule type" value="Genomic_DNA"/>
</dbReference>
<feature type="domain" description="JmjN" evidence="16">
    <location>
        <begin position="55"/>
        <end position="97"/>
    </location>
</feature>
<evidence type="ECO:0000256" key="14">
    <source>
        <dbReference type="ARBA" id="ARBA00053408"/>
    </source>
</evidence>
<dbReference type="Pfam" id="PF02373">
    <property type="entry name" value="JmjC"/>
    <property type="match status" value="1"/>
</dbReference>
<protein>
    <recommendedName>
        <fullName evidence="3">[histone H3]-trimethyl-L-lysine(9) demethylase</fullName>
        <ecNumber evidence="3">1.14.11.66</ecNumber>
    </recommendedName>
</protein>
<dbReference type="SMART" id="SM00545">
    <property type="entry name" value="JmjN"/>
    <property type="match status" value="1"/>
</dbReference>
<dbReference type="GO" id="GO:0005634">
    <property type="term" value="C:nucleus"/>
    <property type="evidence" value="ECO:0007669"/>
    <property type="project" value="TreeGrafter"/>
</dbReference>
<reference evidence="18" key="1">
    <citation type="submission" date="2020-05" db="UniProtKB">
        <authorList>
            <consortium name="EnsemblMetazoa"/>
        </authorList>
    </citation>
    <scope>IDENTIFICATION</scope>
    <source>
        <strain evidence="18">Jacobina</strain>
    </source>
</reference>
<dbReference type="GO" id="GO:0010468">
    <property type="term" value="P:regulation of gene expression"/>
    <property type="evidence" value="ECO:0007669"/>
    <property type="project" value="TreeGrafter"/>
</dbReference>
<evidence type="ECO:0000256" key="8">
    <source>
        <dbReference type="ARBA" id="ARBA00023002"/>
    </source>
</evidence>
<name>A0A1B0CAH2_LUTLO</name>
<feature type="compositionally biased region" description="Polar residues" evidence="15">
    <location>
        <begin position="1085"/>
        <end position="1098"/>
    </location>
</feature>